<dbReference type="InterPro" id="IPR001387">
    <property type="entry name" value="Cro/C1-type_HTH"/>
</dbReference>
<dbReference type="GO" id="GO:0003677">
    <property type="term" value="F:DNA binding"/>
    <property type="evidence" value="ECO:0007669"/>
    <property type="project" value="InterPro"/>
</dbReference>
<dbReference type="AlphaFoldDB" id="A0A0F8Z949"/>
<feature type="domain" description="HTH cro/C1-type" evidence="1">
    <location>
        <begin position="31"/>
        <end position="75"/>
    </location>
</feature>
<sequence>MRAKKTIEPQDIKTALGKRLLRLLSSVMVPSVSELSERTGIDRTTVYRWFTKTETPKYQHLLKLSEVLIVHPKVILGIEPGEAVDRPLERRPVVDPLAAIDRDFKEHLQSILSCEYCRPHREKIIHFIRALEITLQINPKI</sequence>
<dbReference type="Gene3D" id="1.10.260.40">
    <property type="entry name" value="lambda repressor-like DNA-binding domains"/>
    <property type="match status" value="1"/>
</dbReference>
<dbReference type="Pfam" id="PF01381">
    <property type="entry name" value="HTH_3"/>
    <property type="match status" value="1"/>
</dbReference>
<dbReference type="PROSITE" id="PS50943">
    <property type="entry name" value="HTH_CROC1"/>
    <property type="match status" value="1"/>
</dbReference>
<evidence type="ECO:0000313" key="2">
    <source>
        <dbReference type="EMBL" id="KKK90332.1"/>
    </source>
</evidence>
<protein>
    <recommendedName>
        <fullName evidence="1">HTH cro/C1-type domain-containing protein</fullName>
    </recommendedName>
</protein>
<name>A0A0F8Z949_9ZZZZ</name>
<evidence type="ECO:0000259" key="1">
    <source>
        <dbReference type="PROSITE" id="PS50943"/>
    </source>
</evidence>
<gene>
    <name evidence="2" type="ORF">LCGC14_2724090</name>
</gene>
<dbReference type="EMBL" id="LAZR01049148">
    <property type="protein sequence ID" value="KKK90332.1"/>
    <property type="molecule type" value="Genomic_DNA"/>
</dbReference>
<organism evidence="2">
    <name type="scientific">marine sediment metagenome</name>
    <dbReference type="NCBI Taxonomy" id="412755"/>
    <lineage>
        <taxon>unclassified sequences</taxon>
        <taxon>metagenomes</taxon>
        <taxon>ecological metagenomes</taxon>
    </lineage>
</organism>
<dbReference type="CDD" id="cd00093">
    <property type="entry name" value="HTH_XRE"/>
    <property type="match status" value="1"/>
</dbReference>
<accession>A0A0F8Z949</accession>
<reference evidence="2" key="1">
    <citation type="journal article" date="2015" name="Nature">
        <title>Complex archaea that bridge the gap between prokaryotes and eukaryotes.</title>
        <authorList>
            <person name="Spang A."/>
            <person name="Saw J.H."/>
            <person name="Jorgensen S.L."/>
            <person name="Zaremba-Niedzwiedzka K."/>
            <person name="Martijn J."/>
            <person name="Lind A.E."/>
            <person name="van Eijk R."/>
            <person name="Schleper C."/>
            <person name="Guy L."/>
            <person name="Ettema T.J."/>
        </authorList>
    </citation>
    <scope>NUCLEOTIDE SEQUENCE</scope>
</reference>
<dbReference type="InterPro" id="IPR010982">
    <property type="entry name" value="Lambda_DNA-bd_dom_sf"/>
</dbReference>
<dbReference type="SUPFAM" id="SSF47413">
    <property type="entry name" value="lambda repressor-like DNA-binding domains"/>
    <property type="match status" value="1"/>
</dbReference>
<comment type="caution">
    <text evidence="2">The sequence shown here is derived from an EMBL/GenBank/DDBJ whole genome shotgun (WGS) entry which is preliminary data.</text>
</comment>
<proteinExistence type="predicted"/>